<sequence length="207" mass="23640">MNMRKYLLTIVLLTVAIYGIAQSQSVYVEIGAFKSAGTTKTAHAYLSPDSSTFYGYVIPAEFTSPFKLDNPVVNIFYTDSLMTQLKRVSAKYREWTNLSKENTIGQFSKYIPIDLPINFAFDLKYSSGKVETYTQEPSKKQFKFNLYNPAKDPSIFIDTIFESCRVKYHIVLAFLNPDEFDAFVDFLSPEKVIARVKKGCTVDDIFK</sequence>
<gene>
    <name evidence="1" type="ORF">CJ231_00705</name>
</gene>
<comment type="caution">
    <text evidence="1">The sequence shown here is derived from an EMBL/GenBank/DDBJ whole genome shotgun (WGS) entry which is preliminary data.</text>
</comment>
<dbReference type="EMBL" id="PNGJ01000001">
    <property type="protein sequence ID" value="PMC25357.1"/>
    <property type="molecule type" value="Genomic_DNA"/>
</dbReference>
<dbReference type="AlphaFoldDB" id="A0A2N6QTI4"/>
<evidence type="ECO:0000313" key="2">
    <source>
        <dbReference type="Proteomes" id="UP000235564"/>
    </source>
</evidence>
<reference evidence="1 2" key="1">
    <citation type="submission" date="2017-09" db="EMBL/GenBank/DDBJ databases">
        <title>Bacterial strain isolated from the female urinary microbiota.</title>
        <authorList>
            <person name="Thomas-White K."/>
            <person name="Kumar N."/>
            <person name="Forster S."/>
            <person name="Putonti C."/>
            <person name="Lawley T."/>
            <person name="Wolfe A.J."/>
        </authorList>
    </citation>
    <scope>NUCLEOTIDE SEQUENCE [LARGE SCALE GENOMIC DNA]</scope>
    <source>
        <strain evidence="1 2">UMB0536</strain>
    </source>
</reference>
<protein>
    <submittedName>
        <fullName evidence="1">Uncharacterized protein</fullName>
    </submittedName>
</protein>
<organism evidence="1 2">
    <name type="scientific">Hoylesella buccalis</name>
    <dbReference type="NCBI Taxonomy" id="28127"/>
    <lineage>
        <taxon>Bacteria</taxon>
        <taxon>Pseudomonadati</taxon>
        <taxon>Bacteroidota</taxon>
        <taxon>Bacteroidia</taxon>
        <taxon>Bacteroidales</taxon>
        <taxon>Prevotellaceae</taxon>
        <taxon>Hoylesella</taxon>
    </lineage>
</organism>
<proteinExistence type="predicted"/>
<dbReference type="Proteomes" id="UP000235564">
    <property type="component" value="Unassembled WGS sequence"/>
</dbReference>
<accession>A0A2N6QTI4</accession>
<evidence type="ECO:0000313" key="1">
    <source>
        <dbReference type="EMBL" id="PMC25357.1"/>
    </source>
</evidence>
<name>A0A2N6QTI4_9BACT</name>